<dbReference type="Gene3D" id="2.60.120.200">
    <property type="match status" value="1"/>
</dbReference>
<feature type="domain" description="Calcineurin-like phosphoesterase" evidence="1">
    <location>
        <begin position="311"/>
        <end position="454"/>
    </location>
</feature>
<evidence type="ECO:0000313" key="3">
    <source>
        <dbReference type="Proteomes" id="UP000003900"/>
    </source>
</evidence>
<dbReference type="EMBL" id="AHKH01000128">
    <property type="protein sequence ID" value="EHQ59437.1"/>
    <property type="molecule type" value="Genomic_DNA"/>
</dbReference>
<dbReference type="GO" id="GO:0016787">
    <property type="term" value="F:hydrolase activity"/>
    <property type="evidence" value="ECO:0007669"/>
    <property type="project" value="InterPro"/>
</dbReference>
<dbReference type="PANTHER" id="PTHR43143:SF5">
    <property type="entry name" value="SECRETED PROTEIN"/>
    <property type="match status" value="1"/>
</dbReference>
<dbReference type="SUPFAM" id="SSF49899">
    <property type="entry name" value="Concanavalin A-like lectins/glucanases"/>
    <property type="match status" value="1"/>
</dbReference>
<proteinExistence type="predicted"/>
<dbReference type="InterPro" id="IPR029052">
    <property type="entry name" value="Metallo-depent_PP-like"/>
</dbReference>
<dbReference type="STRING" id="1131935.PDENDC454_25309"/>
<dbReference type="PANTHER" id="PTHR43143">
    <property type="entry name" value="METALLOPHOSPHOESTERASE, CALCINEURIN SUPERFAMILY"/>
    <property type="match status" value="1"/>
</dbReference>
<sequence length="589" mass="66876">MQRERMMPLAERYQPLSVLAHWRFDPGQVVSGSIEAGALVLADLSGSGNLLESVAVRQGPDAAGQEPEAEASLPLSWADGCGDKGGLVFRNDNTPFGCYFRTAADAPINRERFEQGYTIEAIVHLPRPFREEKHSWMGVLTRQGRGADIGRQGENELLATLSVSNCMEYQWVSHSWSRDMPATSWSRYLKEEEWHHIVIVNDGDRTLLYVNGICDFNSPARNMIGIAAIEGKGWNVGASEWGGRLDKLFTGTIREIRIAGEPLERADWLVEIEPKRVLEGANDPFPLLERAENYQFAFVPDAQKLVYLNPEMFEAQTEWLAKHQARDRIAMTALLGDVVDHSEAEEEWDRASRAVAILDDADVPYMMTAGNHDYDAAGTYLRHFGPERFLPKHYVRGCSPSGYSSYGIIEAGSYHYGWLMADMKHLRQDMAWCKEMLELHRTLPTVLVSHDILYAERNEAGRRTARDSENGTLIWNELVWPCPQVFMTVNGHFDGTAHRIRHNAKGQDVIQLLINYQDSYRGGNGWLRLAEFDERGNRITFRTFSPWVDRLAGLTGAEKLAYPDYRLLTGSYDYFTIPLSFEERFALRE</sequence>
<dbReference type="InterPro" id="IPR004843">
    <property type="entry name" value="Calcineurin-like_PHP"/>
</dbReference>
<keyword evidence="3" id="KW-1185">Reference proteome</keyword>
<evidence type="ECO:0000259" key="1">
    <source>
        <dbReference type="Pfam" id="PF00149"/>
    </source>
</evidence>
<dbReference type="Pfam" id="PF00149">
    <property type="entry name" value="Metallophos"/>
    <property type="match status" value="1"/>
</dbReference>
<reference evidence="2 3" key="1">
    <citation type="journal article" date="2012" name="J. Bacteriol.">
        <title>Genome Sequence of the Pattern-Forming Social Bacterium Paenibacillus dendritiformis C454 Chiral Morphotype.</title>
        <authorList>
            <person name="Sirota-Madi A."/>
            <person name="Olender T."/>
            <person name="Helman Y."/>
            <person name="Brainis I."/>
            <person name="Finkelshtein A."/>
            <person name="Roth D."/>
            <person name="Hagai E."/>
            <person name="Leshkowitz D."/>
            <person name="Brodsky L."/>
            <person name="Galatenko V."/>
            <person name="Nikolaev V."/>
            <person name="Gutnick D.L."/>
            <person name="Lancet D."/>
            <person name="Ben-Jacob E."/>
        </authorList>
    </citation>
    <scope>NUCLEOTIDE SEQUENCE [LARGE SCALE GENOMIC DNA]</scope>
    <source>
        <strain evidence="2 3">C454</strain>
    </source>
</reference>
<name>H3SNB2_9BACL</name>
<comment type="caution">
    <text evidence="2">The sequence shown here is derived from an EMBL/GenBank/DDBJ whole genome shotgun (WGS) entry which is preliminary data.</text>
</comment>
<dbReference type="InterPro" id="IPR051918">
    <property type="entry name" value="STPP_CPPED1"/>
</dbReference>
<dbReference type="Gene3D" id="3.60.21.10">
    <property type="match status" value="1"/>
</dbReference>
<accession>H3SNB2</accession>
<dbReference type="PATRIC" id="fig|1131935.3.peg.5262"/>
<organism evidence="2 3">
    <name type="scientific">Paenibacillus dendritiformis C454</name>
    <dbReference type="NCBI Taxonomy" id="1131935"/>
    <lineage>
        <taxon>Bacteria</taxon>
        <taxon>Bacillati</taxon>
        <taxon>Bacillota</taxon>
        <taxon>Bacilli</taxon>
        <taxon>Bacillales</taxon>
        <taxon>Paenibacillaceae</taxon>
        <taxon>Paenibacillus</taxon>
    </lineage>
</organism>
<dbReference type="Pfam" id="PF13385">
    <property type="entry name" value="Laminin_G_3"/>
    <property type="match status" value="1"/>
</dbReference>
<gene>
    <name evidence="2" type="ORF">PDENDC454_25309</name>
</gene>
<dbReference type="RefSeq" id="WP_006679537.1">
    <property type="nucleotide sequence ID" value="NZ_AHKH01000128.1"/>
</dbReference>
<dbReference type="SUPFAM" id="SSF56300">
    <property type="entry name" value="Metallo-dependent phosphatases"/>
    <property type="match status" value="1"/>
</dbReference>
<dbReference type="AlphaFoldDB" id="H3SNB2"/>
<dbReference type="InterPro" id="IPR013320">
    <property type="entry name" value="ConA-like_dom_sf"/>
</dbReference>
<protein>
    <submittedName>
        <fullName evidence="2">Ig domain-containing protein</fullName>
    </submittedName>
</protein>
<evidence type="ECO:0000313" key="2">
    <source>
        <dbReference type="EMBL" id="EHQ59437.1"/>
    </source>
</evidence>
<dbReference type="Proteomes" id="UP000003900">
    <property type="component" value="Unassembled WGS sequence"/>
</dbReference>